<proteinExistence type="predicted"/>
<evidence type="ECO:0000313" key="2">
    <source>
        <dbReference type="Proteomes" id="UP000509510"/>
    </source>
</evidence>
<keyword evidence="2" id="KW-1185">Reference proteome</keyword>
<dbReference type="AlphaFoldDB" id="A0A7H8QVH4"/>
<organism evidence="1 2">
    <name type="scientific">Talaromyces rugulosus</name>
    <name type="common">Penicillium rugulosum</name>
    <dbReference type="NCBI Taxonomy" id="121627"/>
    <lineage>
        <taxon>Eukaryota</taxon>
        <taxon>Fungi</taxon>
        <taxon>Dikarya</taxon>
        <taxon>Ascomycota</taxon>
        <taxon>Pezizomycotina</taxon>
        <taxon>Eurotiomycetes</taxon>
        <taxon>Eurotiomycetidae</taxon>
        <taxon>Eurotiales</taxon>
        <taxon>Trichocomaceae</taxon>
        <taxon>Talaromyces</taxon>
        <taxon>Talaromyces sect. Islandici</taxon>
    </lineage>
</organism>
<evidence type="ECO:0000313" key="1">
    <source>
        <dbReference type="EMBL" id="QKX58014.1"/>
    </source>
</evidence>
<dbReference type="RefSeq" id="XP_035344192.1">
    <property type="nucleotide sequence ID" value="XM_035488299.1"/>
</dbReference>
<sequence length="500" mass="54876">MDQPNVFREFSKKVKTVLTSPDPQVILDALRALAEGKEANLQDGRVIEPLGPWESSPETFPNQLRWGRKRLRSESANEPNLWETLALFDGPEGYNQSLVDLPKIAYSDLVARLDQPPPRVVTHIGGVSLPKVLGPSQSQPVQSLDEDLPYISDFLRGNGTARAVAATRCKFGWERLSVDCLCLYVDADDTTSLENSVTSLADLAMIRESKLCHTGDSLSEAQKLLAPTGITELALKERMYDLRQNRIRRVVRQDGNIYPGQSISLMGEESKGSVGVFLSPCGVDEHKVYALTAHHAVPFKIAGQRVITPGGLDILTQLQRAVDSHPKDIEVLLKRRNEACGYAEYGHIGSNQQGWGSDFTLIHLDDHWIGENDELYDVDLSVLHNPGDIVYQDGATTGGTVGQIGSSEVLLFERGTASDVVRAKFLAILPLDVPFRDDVCAKGDSGSGVFLPAPQEDGWKFAGQLVSMIDMDGWAGLMIPQSQVFQTLKEKTGKAWRLSG</sequence>
<gene>
    <name evidence="1" type="ORF">TRUGW13939_05134</name>
</gene>
<dbReference type="GeneID" id="55992632"/>
<dbReference type="EMBL" id="CP055900">
    <property type="protein sequence ID" value="QKX58014.1"/>
    <property type="molecule type" value="Genomic_DNA"/>
</dbReference>
<accession>A0A7H8QVH4</accession>
<reference evidence="2" key="1">
    <citation type="submission" date="2020-06" db="EMBL/GenBank/DDBJ databases">
        <title>A chromosome-scale genome assembly of Talaromyces rugulosus W13939.</title>
        <authorList>
            <person name="Wang B."/>
            <person name="Guo L."/>
            <person name="Ye K."/>
            <person name="Wang L."/>
        </authorList>
    </citation>
    <scope>NUCLEOTIDE SEQUENCE [LARGE SCALE GENOMIC DNA]</scope>
    <source>
        <strain evidence="2">W13939</strain>
    </source>
</reference>
<dbReference type="Proteomes" id="UP000509510">
    <property type="component" value="Chromosome III"/>
</dbReference>
<dbReference type="KEGG" id="trg:TRUGW13939_05134"/>
<name>A0A7H8QVH4_TALRU</name>
<protein>
    <submittedName>
        <fullName evidence="1">Uncharacterized protein</fullName>
    </submittedName>
</protein>
<dbReference type="OrthoDB" id="4526194at2759"/>